<sequence>MSTTGGSPGTPSRPRLSARGHSGGSPGTPSTSRRRASARGHNGVLAQVSEAEMEEESSVHAQEQTEKMKRVATRSLDKAAAYAEGAISGSLNESLLMPQSTWNSNVTPTLSSTPTPAIGTDMAAVTNPPMPKEEDETWNKRQIMYILVLTTAVGLVFLIYPLLPPVYDPLILPVVAAMWGVGIVGLPYGLYGTSRCEKDCSRHVGWLISTLFAVFMIYCFYLMAVRTTGTSAPTPSSSHLEGDQTSTDSSYELWWRVAFGVVGCYVLAGYLWAWFRGCWTGGDRDISP</sequence>
<dbReference type="EMBL" id="CM029040">
    <property type="protein sequence ID" value="KAG2631940.1"/>
    <property type="molecule type" value="Genomic_DNA"/>
</dbReference>
<name>A0A8T0V9P7_PANVG</name>
<keyword evidence="2" id="KW-0812">Transmembrane</keyword>
<feature type="transmembrane region" description="Helical" evidence="2">
    <location>
        <begin position="253"/>
        <end position="275"/>
    </location>
</feature>
<dbReference type="OrthoDB" id="696803at2759"/>
<organism evidence="3 4">
    <name type="scientific">Panicum virgatum</name>
    <name type="common">Blackwell switchgrass</name>
    <dbReference type="NCBI Taxonomy" id="38727"/>
    <lineage>
        <taxon>Eukaryota</taxon>
        <taxon>Viridiplantae</taxon>
        <taxon>Streptophyta</taxon>
        <taxon>Embryophyta</taxon>
        <taxon>Tracheophyta</taxon>
        <taxon>Spermatophyta</taxon>
        <taxon>Magnoliopsida</taxon>
        <taxon>Liliopsida</taxon>
        <taxon>Poales</taxon>
        <taxon>Poaceae</taxon>
        <taxon>PACMAD clade</taxon>
        <taxon>Panicoideae</taxon>
        <taxon>Panicodae</taxon>
        <taxon>Paniceae</taxon>
        <taxon>Panicinae</taxon>
        <taxon>Panicum</taxon>
        <taxon>Panicum sect. Hiantes</taxon>
    </lineage>
</organism>
<dbReference type="Proteomes" id="UP000823388">
    <property type="component" value="Chromosome 2N"/>
</dbReference>
<feature type="region of interest" description="Disordered" evidence="1">
    <location>
        <begin position="112"/>
        <end position="134"/>
    </location>
</feature>
<dbReference type="AlphaFoldDB" id="A0A8T0V9P7"/>
<protein>
    <recommendedName>
        <fullName evidence="5">Transmembrane protein</fullName>
    </recommendedName>
</protein>
<evidence type="ECO:0000313" key="3">
    <source>
        <dbReference type="EMBL" id="KAG2631940.1"/>
    </source>
</evidence>
<accession>A0A8T0V9P7</accession>
<feature type="transmembrane region" description="Helical" evidence="2">
    <location>
        <begin position="169"/>
        <end position="191"/>
    </location>
</feature>
<feature type="transmembrane region" description="Helical" evidence="2">
    <location>
        <begin position="143"/>
        <end position="163"/>
    </location>
</feature>
<evidence type="ECO:0008006" key="5">
    <source>
        <dbReference type="Google" id="ProtNLM"/>
    </source>
</evidence>
<gene>
    <name evidence="3" type="ORF">PVAP13_2NG051400</name>
</gene>
<reference evidence="3" key="1">
    <citation type="submission" date="2020-05" db="EMBL/GenBank/DDBJ databases">
        <title>WGS assembly of Panicum virgatum.</title>
        <authorList>
            <person name="Lovell J.T."/>
            <person name="Jenkins J."/>
            <person name="Shu S."/>
            <person name="Juenger T.E."/>
            <person name="Schmutz J."/>
        </authorList>
    </citation>
    <scope>NUCLEOTIDE SEQUENCE</scope>
    <source>
        <strain evidence="3">AP13</strain>
    </source>
</reference>
<keyword evidence="4" id="KW-1185">Reference proteome</keyword>
<feature type="region of interest" description="Disordered" evidence="1">
    <location>
        <begin position="1"/>
        <end position="71"/>
    </location>
</feature>
<keyword evidence="2" id="KW-1133">Transmembrane helix</keyword>
<evidence type="ECO:0000256" key="2">
    <source>
        <dbReference type="SAM" id="Phobius"/>
    </source>
</evidence>
<evidence type="ECO:0000313" key="4">
    <source>
        <dbReference type="Proteomes" id="UP000823388"/>
    </source>
</evidence>
<keyword evidence="2" id="KW-0472">Membrane</keyword>
<feature type="transmembrane region" description="Helical" evidence="2">
    <location>
        <begin position="203"/>
        <end position="224"/>
    </location>
</feature>
<evidence type="ECO:0000256" key="1">
    <source>
        <dbReference type="SAM" id="MobiDB-lite"/>
    </source>
</evidence>
<proteinExistence type="predicted"/>
<comment type="caution">
    <text evidence="3">The sequence shown here is derived from an EMBL/GenBank/DDBJ whole genome shotgun (WGS) entry which is preliminary data.</text>
</comment>